<gene>
    <name evidence="17" type="ORF">H9841_11860</name>
</gene>
<protein>
    <recommendedName>
        <fullName evidence="4">Stage 0 sporulation protein A homolog</fullName>
        <ecNumber evidence="3">2.7.13.3</ecNumber>
    </recommendedName>
</protein>
<evidence type="ECO:0000256" key="2">
    <source>
        <dbReference type="ARBA" id="ARBA00004651"/>
    </source>
</evidence>
<proteinExistence type="predicted"/>
<dbReference type="EC" id="2.7.13.3" evidence="3"/>
<dbReference type="InterPro" id="IPR001789">
    <property type="entry name" value="Sig_transdc_resp-reg_receiver"/>
</dbReference>
<dbReference type="FunFam" id="3.30.565.10:FF:000006">
    <property type="entry name" value="Sensor histidine kinase WalK"/>
    <property type="match status" value="1"/>
</dbReference>
<dbReference type="SUPFAM" id="SSF55874">
    <property type="entry name" value="ATPase domain of HSP90 chaperone/DNA topoisomerase II/histidine kinase"/>
    <property type="match status" value="1"/>
</dbReference>
<reference evidence="17" key="2">
    <citation type="submission" date="2021-04" db="EMBL/GenBank/DDBJ databases">
        <authorList>
            <person name="Gilroy R."/>
        </authorList>
    </citation>
    <scope>NUCLEOTIDE SEQUENCE</scope>
    <source>
        <strain evidence="17">ChiBcec16_6824</strain>
    </source>
</reference>
<keyword evidence="10 14" id="KW-1133">Transmembrane helix</keyword>
<evidence type="ECO:0000256" key="8">
    <source>
        <dbReference type="ARBA" id="ARBA00022692"/>
    </source>
</evidence>
<dbReference type="Gene3D" id="3.40.50.2300">
    <property type="match status" value="1"/>
</dbReference>
<comment type="catalytic activity">
    <reaction evidence="1">
        <text>ATP + protein L-histidine = ADP + protein N-phospho-L-histidine.</text>
        <dbReference type="EC" id="2.7.13.3"/>
    </reaction>
</comment>
<keyword evidence="14" id="KW-0472">Membrane</keyword>
<dbReference type="InterPro" id="IPR036890">
    <property type="entry name" value="HATPase_C_sf"/>
</dbReference>
<evidence type="ECO:0000256" key="7">
    <source>
        <dbReference type="ARBA" id="ARBA00022679"/>
    </source>
</evidence>
<evidence type="ECO:0000256" key="5">
    <source>
        <dbReference type="ARBA" id="ARBA00022475"/>
    </source>
</evidence>
<dbReference type="InterPro" id="IPR003661">
    <property type="entry name" value="HisK_dim/P_dom"/>
</dbReference>
<dbReference type="SMART" id="SM00448">
    <property type="entry name" value="REC"/>
    <property type="match status" value="1"/>
</dbReference>
<evidence type="ECO:0000313" key="17">
    <source>
        <dbReference type="EMBL" id="HIY22580.1"/>
    </source>
</evidence>
<feature type="domain" description="Response regulatory" evidence="16">
    <location>
        <begin position="711"/>
        <end position="832"/>
    </location>
</feature>
<name>A0A9D2C0I9_9FIRM</name>
<dbReference type="Pfam" id="PF00072">
    <property type="entry name" value="Response_reg"/>
    <property type="match status" value="1"/>
</dbReference>
<keyword evidence="5" id="KW-1003">Cell membrane</keyword>
<feature type="modified residue" description="4-aspartylphosphate" evidence="13">
    <location>
        <position position="763"/>
    </location>
</feature>
<dbReference type="Gene3D" id="3.30.450.20">
    <property type="entry name" value="PAS domain"/>
    <property type="match status" value="2"/>
</dbReference>
<evidence type="ECO:0000259" key="16">
    <source>
        <dbReference type="PROSITE" id="PS50110"/>
    </source>
</evidence>
<dbReference type="GO" id="GO:0009927">
    <property type="term" value="F:histidine phosphotransfer kinase activity"/>
    <property type="evidence" value="ECO:0007669"/>
    <property type="project" value="TreeGrafter"/>
</dbReference>
<dbReference type="PANTHER" id="PTHR43047">
    <property type="entry name" value="TWO-COMPONENT HISTIDINE PROTEIN KINASE"/>
    <property type="match status" value="1"/>
</dbReference>
<evidence type="ECO:0000256" key="10">
    <source>
        <dbReference type="ARBA" id="ARBA00022989"/>
    </source>
</evidence>
<dbReference type="GO" id="GO:0000155">
    <property type="term" value="F:phosphorelay sensor kinase activity"/>
    <property type="evidence" value="ECO:0007669"/>
    <property type="project" value="InterPro"/>
</dbReference>
<dbReference type="InterPro" id="IPR011006">
    <property type="entry name" value="CheY-like_superfamily"/>
</dbReference>
<evidence type="ECO:0000256" key="13">
    <source>
        <dbReference type="PROSITE-ProRule" id="PRU00169"/>
    </source>
</evidence>
<dbReference type="EMBL" id="DXDX01000216">
    <property type="protein sequence ID" value="HIY22580.1"/>
    <property type="molecule type" value="Genomic_DNA"/>
</dbReference>
<evidence type="ECO:0000256" key="11">
    <source>
        <dbReference type="ARBA" id="ARBA00023012"/>
    </source>
</evidence>
<keyword evidence="9" id="KW-0418">Kinase</keyword>
<feature type="transmembrane region" description="Helical" evidence="14">
    <location>
        <begin position="12"/>
        <end position="33"/>
    </location>
</feature>
<accession>A0A9D2C0I9</accession>
<dbReference type="PROSITE" id="PS50110">
    <property type="entry name" value="RESPONSE_REGULATORY"/>
    <property type="match status" value="1"/>
</dbReference>
<dbReference type="CDD" id="cd00082">
    <property type="entry name" value="HisKA"/>
    <property type="match status" value="1"/>
</dbReference>
<keyword evidence="6 13" id="KW-0597">Phosphoprotein</keyword>
<dbReference type="Pfam" id="PF00512">
    <property type="entry name" value="HisKA"/>
    <property type="match status" value="1"/>
</dbReference>
<feature type="transmembrane region" description="Helical" evidence="14">
    <location>
        <begin position="283"/>
        <end position="302"/>
    </location>
</feature>
<reference evidence="17" key="1">
    <citation type="journal article" date="2021" name="PeerJ">
        <title>Extensive microbial diversity within the chicken gut microbiome revealed by metagenomics and culture.</title>
        <authorList>
            <person name="Gilroy R."/>
            <person name="Ravi A."/>
            <person name="Getino M."/>
            <person name="Pursley I."/>
            <person name="Horton D.L."/>
            <person name="Alikhan N.F."/>
            <person name="Baker D."/>
            <person name="Gharbi K."/>
            <person name="Hall N."/>
            <person name="Watson M."/>
            <person name="Adriaenssens E.M."/>
            <person name="Foster-Nyarko E."/>
            <person name="Jarju S."/>
            <person name="Secka A."/>
            <person name="Antonio M."/>
            <person name="Oren A."/>
            <person name="Chaudhuri R.R."/>
            <person name="La Ragione R."/>
            <person name="Hildebrand F."/>
            <person name="Pallen M.J."/>
        </authorList>
    </citation>
    <scope>NUCLEOTIDE SEQUENCE</scope>
    <source>
        <strain evidence="17">ChiBcec16_6824</strain>
    </source>
</reference>
<sequence>MKYRRSSLSIRSLFLAVILLIFFLFSLISLHLVRNFICSNTQIMGEEIARSFSVNEDSHLYAYELLLKNAVRWLQGQLGEGNDQSQLQEWMQNYLTYIQDTLGSQDIDLYAVLDGCMVGTNDWECDTDLDPTEQSWYQMAIAAKGTTIYSDSYTDAVTGQSVITIAQSVGSTENVLAIDLYPQHFQHWANVDFLPPGSSYFLCDSAGTVLCYTTNGTSQISDVQSYADALNAKIESGELSNTISLFRNSGERYGVYHRHTTNGWISIITIPYQYLFHGLDELILWYVGIFTLFLLLSAMMYLRERHLNHQVALNQETVRILGESYYAIYRINFHTETYTMLKHDDAQYINLPPRGDYKEFLNFLHRVMDPEVYAEFEDSFSLSSIRRLVERKVRDYGGDFQRRFPDGNRWVNVRLLFDNSLRRGEAILCFREVDEEKRRQLQHTELLKESLLASQNNAKVRSLFFANMSHDMRTPLNAILGLSELATHTLNNPQQTEDYLHKITLSSKHLLNLINDVLEMSKYEQGHYALDLQPFDLQKQLEEMLDVFHLQAQQEHKRFQVCFQIHNTRVEGDFFRIQQILNNLLSNAFKFTAPGQSISLSVRQLDDGSHSQYQFVVADTGAGMSKEFLSRLFVPFERETRFGAKYVSGTGLGMPIVHNIVLQMGGEIHVESALGEGTTITVTLPLALQAGAEEPAAPAAPVEPVSLSGRRLLLAEDNPLNMELATEMLRLKGVEVTQAWNGREAVEQFQSSPSGWFDAILMDMQMPEMSGCEAARAIRALPRPDAKEIPIVAVTANAYAEDVAATLAAGMNAHIAKPIDFSLLEQTLGRFLTHT</sequence>
<comment type="subcellular location">
    <subcellularLocation>
        <location evidence="2">Cell membrane</location>
        <topology evidence="2">Multi-pass membrane protein</topology>
    </subcellularLocation>
</comment>
<evidence type="ECO:0000256" key="4">
    <source>
        <dbReference type="ARBA" id="ARBA00018672"/>
    </source>
</evidence>
<feature type="domain" description="Histidine kinase" evidence="15">
    <location>
        <begin position="467"/>
        <end position="688"/>
    </location>
</feature>
<evidence type="ECO:0000256" key="9">
    <source>
        <dbReference type="ARBA" id="ARBA00022777"/>
    </source>
</evidence>
<evidence type="ECO:0000256" key="12">
    <source>
        <dbReference type="ARBA" id="ARBA00024867"/>
    </source>
</evidence>
<keyword evidence="7" id="KW-0808">Transferase</keyword>
<keyword evidence="11" id="KW-0902">Two-component regulatory system</keyword>
<dbReference type="InterPro" id="IPR005467">
    <property type="entry name" value="His_kinase_dom"/>
</dbReference>
<evidence type="ECO:0000313" key="18">
    <source>
        <dbReference type="Proteomes" id="UP000823868"/>
    </source>
</evidence>
<dbReference type="SUPFAM" id="SSF103190">
    <property type="entry name" value="Sensory domain-like"/>
    <property type="match status" value="1"/>
</dbReference>
<dbReference type="SMART" id="SM00387">
    <property type="entry name" value="HATPase_c"/>
    <property type="match status" value="1"/>
</dbReference>
<keyword evidence="8 14" id="KW-0812">Transmembrane</keyword>
<organism evidence="17 18">
    <name type="scientific">Candidatus Flavonifractor merdigallinarum</name>
    <dbReference type="NCBI Taxonomy" id="2838589"/>
    <lineage>
        <taxon>Bacteria</taxon>
        <taxon>Bacillati</taxon>
        <taxon>Bacillota</taxon>
        <taxon>Clostridia</taxon>
        <taxon>Eubacteriales</taxon>
        <taxon>Oscillospiraceae</taxon>
        <taxon>Flavonifractor</taxon>
    </lineage>
</organism>
<dbReference type="SUPFAM" id="SSF47384">
    <property type="entry name" value="Homodimeric domain of signal transducing histidine kinase"/>
    <property type="match status" value="1"/>
</dbReference>
<dbReference type="SUPFAM" id="SSF52172">
    <property type="entry name" value="CheY-like"/>
    <property type="match status" value="1"/>
</dbReference>
<dbReference type="AlphaFoldDB" id="A0A9D2C0I9"/>
<dbReference type="GO" id="GO:0005886">
    <property type="term" value="C:plasma membrane"/>
    <property type="evidence" value="ECO:0007669"/>
    <property type="project" value="UniProtKB-SubCell"/>
</dbReference>
<comment type="caution">
    <text evidence="17">The sequence shown here is derived from an EMBL/GenBank/DDBJ whole genome shotgun (WGS) entry which is preliminary data.</text>
</comment>
<evidence type="ECO:0000256" key="3">
    <source>
        <dbReference type="ARBA" id="ARBA00012438"/>
    </source>
</evidence>
<dbReference type="PROSITE" id="PS50109">
    <property type="entry name" value="HIS_KIN"/>
    <property type="match status" value="1"/>
</dbReference>
<comment type="function">
    <text evidence="12">May play the central regulatory role in sporulation. It may be an element of the effector pathway responsible for the activation of sporulation genes in response to nutritional stress. Spo0A may act in concert with spo0H (a sigma factor) to control the expression of some genes that are critical to the sporulation process.</text>
</comment>
<dbReference type="Proteomes" id="UP000823868">
    <property type="component" value="Unassembled WGS sequence"/>
</dbReference>
<dbReference type="PRINTS" id="PR00344">
    <property type="entry name" value="BCTRLSENSOR"/>
</dbReference>
<evidence type="ECO:0000256" key="6">
    <source>
        <dbReference type="ARBA" id="ARBA00022553"/>
    </source>
</evidence>
<dbReference type="InterPro" id="IPR036097">
    <property type="entry name" value="HisK_dim/P_sf"/>
</dbReference>
<dbReference type="CDD" id="cd17546">
    <property type="entry name" value="REC_hyHK_CKI1_RcsC-like"/>
    <property type="match status" value="1"/>
</dbReference>
<dbReference type="Pfam" id="PF02518">
    <property type="entry name" value="HATPase_c"/>
    <property type="match status" value="1"/>
</dbReference>
<dbReference type="SMART" id="SM00388">
    <property type="entry name" value="HisKA"/>
    <property type="match status" value="1"/>
</dbReference>
<evidence type="ECO:0000259" key="15">
    <source>
        <dbReference type="PROSITE" id="PS50109"/>
    </source>
</evidence>
<dbReference type="Gene3D" id="1.10.287.130">
    <property type="match status" value="1"/>
</dbReference>
<evidence type="ECO:0000256" key="1">
    <source>
        <dbReference type="ARBA" id="ARBA00000085"/>
    </source>
</evidence>
<dbReference type="PANTHER" id="PTHR43047:SF72">
    <property type="entry name" value="OSMOSENSING HISTIDINE PROTEIN KINASE SLN1"/>
    <property type="match status" value="1"/>
</dbReference>
<dbReference type="InterPro" id="IPR029151">
    <property type="entry name" value="Sensor-like_sf"/>
</dbReference>
<evidence type="ECO:0000256" key="14">
    <source>
        <dbReference type="SAM" id="Phobius"/>
    </source>
</evidence>
<dbReference type="InterPro" id="IPR003594">
    <property type="entry name" value="HATPase_dom"/>
</dbReference>
<dbReference type="InterPro" id="IPR004358">
    <property type="entry name" value="Sig_transdc_His_kin-like_C"/>
</dbReference>
<dbReference type="Gene3D" id="3.30.565.10">
    <property type="entry name" value="Histidine kinase-like ATPase, C-terminal domain"/>
    <property type="match status" value="1"/>
</dbReference>